<comment type="caution">
    <text evidence="1">The sequence shown here is derived from an EMBL/GenBank/DDBJ whole genome shotgun (WGS) entry which is preliminary data.</text>
</comment>
<gene>
    <name evidence="1" type="ORF">KK060_05160</name>
</gene>
<protein>
    <recommendedName>
        <fullName evidence="3">STAS/SEC14 domain-containing protein</fullName>
    </recommendedName>
</protein>
<sequence length="138" mass="16207">MEKPYYQDEYATVELDDTIPCIKVTLKGIPRFSEHYQLVQLKRLELMHQHVKNYPKLHMLTDSSDAGPVLEEDIVYFKNNVLPQMGKAGIRFLAIVMPGNKFTQLIIKEMTNKTGLIKVRYFETVREARLWLRKMTFA</sequence>
<evidence type="ECO:0000313" key="1">
    <source>
        <dbReference type="EMBL" id="MBT1702658.1"/>
    </source>
</evidence>
<name>A0ABS5VMI3_9BACT</name>
<evidence type="ECO:0008006" key="3">
    <source>
        <dbReference type="Google" id="ProtNLM"/>
    </source>
</evidence>
<accession>A0ABS5VMI3</accession>
<dbReference type="Proteomes" id="UP000772618">
    <property type="component" value="Unassembled WGS sequence"/>
</dbReference>
<dbReference type="EMBL" id="JAHESD010000007">
    <property type="protein sequence ID" value="MBT1702658.1"/>
    <property type="molecule type" value="Genomic_DNA"/>
</dbReference>
<evidence type="ECO:0000313" key="2">
    <source>
        <dbReference type="Proteomes" id="UP000772618"/>
    </source>
</evidence>
<dbReference type="RefSeq" id="WP_254152625.1">
    <property type="nucleotide sequence ID" value="NZ_JAHESD010000007.1"/>
</dbReference>
<keyword evidence="2" id="KW-1185">Reference proteome</keyword>
<proteinExistence type="predicted"/>
<reference evidence="1 2" key="1">
    <citation type="submission" date="2021-05" db="EMBL/GenBank/DDBJ databases">
        <title>A Polyphasic approach of four new species of the genus Ohtaekwangia: Ohtaekwangia histidinii sp. nov., Ohtaekwangia cretensis sp. nov., Ohtaekwangia indiensis sp. nov., Ohtaekwangia reichenbachii sp. nov. from diverse environment.</title>
        <authorList>
            <person name="Octaviana S."/>
        </authorList>
    </citation>
    <scope>NUCLEOTIDE SEQUENCE [LARGE SCALE GENOMIC DNA]</scope>
    <source>
        <strain evidence="1 2">PWU20</strain>
    </source>
</reference>
<organism evidence="1 2">
    <name type="scientific">Chryseosolibacter indicus</name>
    <dbReference type="NCBI Taxonomy" id="2782351"/>
    <lineage>
        <taxon>Bacteria</taxon>
        <taxon>Pseudomonadati</taxon>
        <taxon>Bacteroidota</taxon>
        <taxon>Cytophagia</taxon>
        <taxon>Cytophagales</taxon>
        <taxon>Chryseotaleaceae</taxon>
        <taxon>Chryseosolibacter</taxon>
    </lineage>
</organism>